<name>A0AAV3Z1B2_9GAST</name>
<keyword evidence="3" id="KW-1185">Reference proteome</keyword>
<dbReference type="AlphaFoldDB" id="A0AAV3Z1B2"/>
<gene>
    <name evidence="2" type="ORF">PoB_001486600</name>
</gene>
<protein>
    <submittedName>
        <fullName evidence="2">Uncharacterized protein</fullName>
    </submittedName>
</protein>
<feature type="region of interest" description="Disordered" evidence="1">
    <location>
        <begin position="1"/>
        <end position="40"/>
    </location>
</feature>
<accession>A0AAV3Z1B2</accession>
<evidence type="ECO:0000313" key="2">
    <source>
        <dbReference type="EMBL" id="GFN88360.1"/>
    </source>
</evidence>
<organism evidence="2 3">
    <name type="scientific">Plakobranchus ocellatus</name>
    <dbReference type="NCBI Taxonomy" id="259542"/>
    <lineage>
        <taxon>Eukaryota</taxon>
        <taxon>Metazoa</taxon>
        <taxon>Spiralia</taxon>
        <taxon>Lophotrochozoa</taxon>
        <taxon>Mollusca</taxon>
        <taxon>Gastropoda</taxon>
        <taxon>Heterobranchia</taxon>
        <taxon>Euthyneura</taxon>
        <taxon>Panpulmonata</taxon>
        <taxon>Sacoglossa</taxon>
        <taxon>Placobranchoidea</taxon>
        <taxon>Plakobranchidae</taxon>
        <taxon>Plakobranchus</taxon>
    </lineage>
</organism>
<dbReference type="EMBL" id="BLXT01001848">
    <property type="protein sequence ID" value="GFN88360.1"/>
    <property type="molecule type" value="Genomic_DNA"/>
</dbReference>
<proteinExistence type="predicted"/>
<reference evidence="2 3" key="1">
    <citation type="journal article" date="2021" name="Elife">
        <title>Chloroplast acquisition without the gene transfer in kleptoplastic sea slugs, Plakobranchus ocellatus.</title>
        <authorList>
            <person name="Maeda T."/>
            <person name="Takahashi S."/>
            <person name="Yoshida T."/>
            <person name="Shimamura S."/>
            <person name="Takaki Y."/>
            <person name="Nagai Y."/>
            <person name="Toyoda A."/>
            <person name="Suzuki Y."/>
            <person name="Arimoto A."/>
            <person name="Ishii H."/>
            <person name="Satoh N."/>
            <person name="Nishiyama T."/>
            <person name="Hasebe M."/>
            <person name="Maruyama T."/>
            <person name="Minagawa J."/>
            <person name="Obokata J."/>
            <person name="Shigenobu S."/>
        </authorList>
    </citation>
    <scope>NUCLEOTIDE SEQUENCE [LARGE SCALE GENOMIC DNA]</scope>
</reference>
<comment type="caution">
    <text evidence="2">The sequence shown here is derived from an EMBL/GenBank/DDBJ whole genome shotgun (WGS) entry which is preliminary data.</text>
</comment>
<sequence>MASESVLRAAGTPLSRVRAPSPMPRPESLRSPCHNLATSKNQNKPIPDVIEIPCFWSSSVSFALTFSLYDIFYKCA</sequence>
<evidence type="ECO:0000256" key="1">
    <source>
        <dbReference type="SAM" id="MobiDB-lite"/>
    </source>
</evidence>
<dbReference type="Proteomes" id="UP000735302">
    <property type="component" value="Unassembled WGS sequence"/>
</dbReference>
<evidence type="ECO:0000313" key="3">
    <source>
        <dbReference type="Proteomes" id="UP000735302"/>
    </source>
</evidence>